<dbReference type="Pfam" id="PF00347">
    <property type="entry name" value="Ribosomal_L6"/>
    <property type="match status" value="1"/>
</dbReference>
<dbReference type="FunFam" id="3.90.930.12:FF:000002">
    <property type="entry name" value="50S ribosomal protein L6"/>
    <property type="match status" value="1"/>
</dbReference>
<keyword evidence="4" id="KW-0687">Ribonucleoprotein</keyword>
<dbReference type="GO" id="GO:0002181">
    <property type="term" value="P:cytoplasmic translation"/>
    <property type="evidence" value="ECO:0007669"/>
    <property type="project" value="TreeGrafter"/>
</dbReference>
<dbReference type="AlphaFoldDB" id="X1K015"/>
<dbReference type="GO" id="GO:0019843">
    <property type="term" value="F:rRNA binding"/>
    <property type="evidence" value="ECO:0007669"/>
    <property type="project" value="UniProtKB-KW"/>
</dbReference>
<dbReference type="PANTHER" id="PTHR11655">
    <property type="entry name" value="60S/50S RIBOSOMAL PROTEIN L6/L9"/>
    <property type="match status" value="1"/>
</dbReference>
<keyword evidence="3" id="KW-0689">Ribosomal protein</keyword>
<proteinExistence type="predicted"/>
<reference evidence="6" key="1">
    <citation type="journal article" date="2014" name="Front. Microbiol.">
        <title>High frequency of phylogenetically diverse reductive dehalogenase-homologous genes in deep subseafloor sedimentary metagenomes.</title>
        <authorList>
            <person name="Kawai M."/>
            <person name="Futagami T."/>
            <person name="Toyoda A."/>
            <person name="Takaki Y."/>
            <person name="Nishi S."/>
            <person name="Hori S."/>
            <person name="Arai W."/>
            <person name="Tsubouchi T."/>
            <person name="Morono Y."/>
            <person name="Uchiyama I."/>
            <person name="Ito T."/>
            <person name="Fujiyama A."/>
            <person name="Inagaki F."/>
            <person name="Takami H."/>
        </authorList>
    </citation>
    <scope>NUCLEOTIDE SEQUENCE</scope>
    <source>
        <strain evidence="6">Expedition CK06-06</strain>
    </source>
</reference>
<dbReference type="PANTHER" id="PTHR11655:SF14">
    <property type="entry name" value="LARGE RIBOSOMAL SUBUNIT PROTEIN UL6M"/>
    <property type="match status" value="1"/>
</dbReference>
<keyword evidence="1" id="KW-0699">rRNA-binding</keyword>
<dbReference type="SUPFAM" id="SSF56053">
    <property type="entry name" value="Ribosomal protein L6"/>
    <property type="match status" value="1"/>
</dbReference>
<evidence type="ECO:0000256" key="2">
    <source>
        <dbReference type="ARBA" id="ARBA00022884"/>
    </source>
</evidence>
<dbReference type="InterPro" id="IPR020040">
    <property type="entry name" value="Ribosomal_uL6_a/b-dom"/>
</dbReference>
<protein>
    <recommendedName>
        <fullName evidence="5">Large ribosomal subunit protein uL6 alpha-beta domain-containing protein</fullName>
    </recommendedName>
</protein>
<dbReference type="InterPro" id="IPR000702">
    <property type="entry name" value="Ribosomal_uL6-like"/>
</dbReference>
<dbReference type="GO" id="GO:0003735">
    <property type="term" value="F:structural constituent of ribosome"/>
    <property type="evidence" value="ECO:0007669"/>
    <property type="project" value="InterPro"/>
</dbReference>
<feature type="domain" description="Large ribosomal subunit protein uL6 alpha-beta" evidence="5">
    <location>
        <begin position="12"/>
        <end position="79"/>
    </location>
</feature>
<dbReference type="GO" id="GO:0022625">
    <property type="term" value="C:cytosolic large ribosomal subunit"/>
    <property type="evidence" value="ECO:0007669"/>
    <property type="project" value="TreeGrafter"/>
</dbReference>
<organism evidence="6">
    <name type="scientific">marine sediment metagenome</name>
    <dbReference type="NCBI Taxonomy" id="412755"/>
    <lineage>
        <taxon>unclassified sequences</taxon>
        <taxon>metagenomes</taxon>
        <taxon>ecological metagenomes</taxon>
    </lineage>
</organism>
<gene>
    <name evidence="6" type="ORF">S03H2_66790</name>
</gene>
<evidence type="ECO:0000256" key="4">
    <source>
        <dbReference type="ARBA" id="ARBA00023274"/>
    </source>
</evidence>
<accession>X1K015</accession>
<evidence type="ECO:0000256" key="1">
    <source>
        <dbReference type="ARBA" id="ARBA00022730"/>
    </source>
</evidence>
<comment type="caution">
    <text evidence="6">The sequence shown here is derived from an EMBL/GenBank/DDBJ whole genome shotgun (WGS) entry which is preliminary data.</text>
</comment>
<keyword evidence="2" id="KW-0694">RNA-binding</keyword>
<sequence length="80" mass="8739">MSRIGKQPIPLPEGVTVEIVDRAVTVKGPKGDLSYTHEKGIAVAQRDGELVVTWVSDEKRHRALHGLTRALLANMVRGVN</sequence>
<evidence type="ECO:0000313" key="6">
    <source>
        <dbReference type="EMBL" id="GAH83624.1"/>
    </source>
</evidence>
<feature type="non-terminal residue" evidence="6">
    <location>
        <position position="80"/>
    </location>
</feature>
<dbReference type="EMBL" id="BARU01043651">
    <property type="protein sequence ID" value="GAH83624.1"/>
    <property type="molecule type" value="Genomic_DNA"/>
</dbReference>
<evidence type="ECO:0000259" key="5">
    <source>
        <dbReference type="Pfam" id="PF00347"/>
    </source>
</evidence>
<evidence type="ECO:0000256" key="3">
    <source>
        <dbReference type="ARBA" id="ARBA00022980"/>
    </source>
</evidence>
<name>X1K015_9ZZZZ</name>
<dbReference type="InterPro" id="IPR036789">
    <property type="entry name" value="Ribosomal_uL6-like_a/b-dom_sf"/>
</dbReference>
<dbReference type="Gene3D" id="3.90.930.12">
    <property type="entry name" value="Ribosomal protein L6, alpha-beta domain"/>
    <property type="match status" value="1"/>
</dbReference>